<dbReference type="AlphaFoldDB" id="A0ABD3QQD8"/>
<sequence>QHENHQDSYSSQALLLGKVSSAVVSVASFFLAEDQAFQTSIHAGRDIGSSNVKRIRTNMDIYICRMPERSFQCKYRMNKEAFWTLLEIIERNLPNTCEKRKRGAVPNGPISRAARLSMALRYFSGGHPLDIADLHGVADDEVLNTPELNITFPEIYHDQIECAQGFNVKSRIDIDCCVGCIDGMLVWMNQPGSKSHWFWSHKILLWAEKKIGFYMMGVCDSRRRFIWVEVNMPGAASDFYAFEESVLKQKLEATGFLRPDLCLFGDNACVNSTYMCTPSRNVSQGPNDSLNFFHSQVRINIECAFGILVHRWGILWKPMPVNISVGKFSANCTTIVSTRRAQWILLVKGMMENRKDAYWEYNSRDRPDELLDGGAHVDDHTASQRRQYCHDLDKPCHKLLAEVIRMGYELPITAGRGYRPGITNFNIYY</sequence>
<dbReference type="PANTHER" id="PTHR22930:SF85">
    <property type="entry name" value="GH03217P-RELATED"/>
    <property type="match status" value="1"/>
</dbReference>
<dbReference type="PANTHER" id="PTHR22930">
    <property type="match status" value="1"/>
</dbReference>
<keyword evidence="5" id="KW-0479">Metal-binding</keyword>
<gene>
    <name evidence="9" type="ORF">HJC23_010882</name>
</gene>
<evidence type="ECO:0000256" key="6">
    <source>
        <dbReference type="ARBA" id="ARBA00022801"/>
    </source>
</evidence>
<keyword evidence="6" id="KW-0378">Hydrolase</keyword>
<name>A0ABD3QQD8_9STRA</name>
<dbReference type="InterPro" id="IPR045249">
    <property type="entry name" value="HARBI1-like"/>
</dbReference>
<dbReference type="Proteomes" id="UP001516023">
    <property type="component" value="Unassembled WGS sequence"/>
</dbReference>
<keyword evidence="4" id="KW-0540">Nuclease</keyword>
<dbReference type="GO" id="GO:0016787">
    <property type="term" value="F:hydrolase activity"/>
    <property type="evidence" value="ECO:0007669"/>
    <property type="project" value="UniProtKB-KW"/>
</dbReference>
<evidence type="ECO:0000256" key="2">
    <source>
        <dbReference type="ARBA" id="ARBA00004123"/>
    </source>
</evidence>
<accession>A0ABD3QQD8</accession>
<evidence type="ECO:0000259" key="8">
    <source>
        <dbReference type="Pfam" id="PF13359"/>
    </source>
</evidence>
<proteinExistence type="inferred from homology"/>
<evidence type="ECO:0000256" key="4">
    <source>
        <dbReference type="ARBA" id="ARBA00022722"/>
    </source>
</evidence>
<reference evidence="9 10" key="1">
    <citation type="journal article" date="2020" name="G3 (Bethesda)">
        <title>Improved Reference Genome for Cyclotella cryptica CCMP332, a Model for Cell Wall Morphogenesis, Salinity Adaptation, and Lipid Production in Diatoms (Bacillariophyta).</title>
        <authorList>
            <person name="Roberts W.R."/>
            <person name="Downey K.M."/>
            <person name="Ruck E.C."/>
            <person name="Traller J.C."/>
            <person name="Alverson A.J."/>
        </authorList>
    </citation>
    <scope>NUCLEOTIDE SEQUENCE [LARGE SCALE GENOMIC DNA]</scope>
    <source>
        <strain evidence="9 10">CCMP332</strain>
    </source>
</reference>
<evidence type="ECO:0000256" key="3">
    <source>
        <dbReference type="ARBA" id="ARBA00006958"/>
    </source>
</evidence>
<feature type="domain" description="DDE Tnp4" evidence="8">
    <location>
        <begin position="181"/>
        <end position="323"/>
    </location>
</feature>
<dbReference type="Pfam" id="PF13359">
    <property type="entry name" value="DDE_Tnp_4"/>
    <property type="match status" value="1"/>
</dbReference>
<evidence type="ECO:0000256" key="7">
    <source>
        <dbReference type="ARBA" id="ARBA00023242"/>
    </source>
</evidence>
<dbReference type="GO" id="GO:0005634">
    <property type="term" value="C:nucleus"/>
    <property type="evidence" value="ECO:0007669"/>
    <property type="project" value="UniProtKB-SubCell"/>
</dbReference>
<dbReference type="GO" id="GO:0046872">
    <property type="term" value="F:metal ion binding"/>
    <property type="evidence" value="ECO:0007669"/>
    <property type="project" value="UniProtKB-KW"/>
</dbReference>
<evidence type="ECO:0000313" key="9">
    <source>
        <dbReference type="EMBL" id="KAL3802126.1"/>
    </source>
</evidence>
<organism evidence="9 10">
    <name type="scientific">Cyclotella cryptica</name>
    <dbReference type="NCBI Taxonomy" id="29204"/>
    <lineage>
        <taxon>Eukaryota</taxon>
        <taxon>Sar</taxon>
        <taxon>Stramenopiles</taxon>
        <taxon>Ochrophyta</taxon>
        <taxon>Bacillariophyta</taxon>
        <taxon>Coscinodiscophyceae</taxon>
        <taxon>Thalassiosirophycidae</taxon>
        <taxon>Stephanodiscales</taxon>
        <taxon>Stephanodiscaceae</taxon>
        <taxon>Cyclotella</taxon>
    </lineage>
</organism>
<evidence type="ECO:0000313" key="10">
    <source>
        <dbReference type="Proteomes" id="UP001516023"/>
    </source>
</evidence>
<feature type="non-terminal residue" evidence="9">
    <location>
        <position position="1"/>
    </location>
</feature>
<keyword evidence="10" id="KW-1185">Reference proteome</keyword>
<comment type="subcellular location">
    <subcellularLocation>
        <location evidence="2">Nucleus</location>
    </subcellularLocation>
</comment>
<comment type="caution">
    <text evidence="9">The sequence shown here is derived from an EMBL/GenBank/DDBJ whole genome shotgun (WGS) entry which is preliminary data.</text>
</comment>
<keyword evidence="7" id="KW-0539">Nucleus</keyword>
<comment type="similarity">
    <text evidence="3">Belongs to the HARBI1 family.</text>
</comment>
<evidence type="ECO:0000256" key="1">
    <source>
        <dbReference type="ARBA" id="ARBA00001968"/>
    </source>
</evidence>
<evidence type="ECO:0000256" key="5">
    <source>
        <dbReference type="ARBA" id="ARBA00022723"/>
    </source>
</evidence>
<dbReference type="GO" id="GO:0004518">
    <property type="term" value="F:nuclease activity"/>
    <property type="evidence" value="ECO:0007669"/>
    <property type="project" value="UniProtKB-KW"/>
</dbReference>
<protein>
    <recommendedName>
        <fullName evidence="8">DDE Tnp4 domain-containing protein</fullName>
    </recommendedName>
</protein>
<dbReference type="InterPro" id="IPR027806">
    <property type="entry name" value="HARBI1_dom"/>
</dbReference>
<comment type="cofactor">
    <cofactor evidence="1">
        <name>a divalent metal cation</name>
        <dbReference type="ChEBI" id="CHEBI:60240"/>
    </cofactor>
</comment>
<dbReference type="EMBL" id="JABMIG020000022">
    <property type="protein sequence ID" value="KAL3802126.1"/>
    <property type="molecule type" value="Genomic_DNA"/>
</dbReference>